<accession>A0A1L3MDK8</accession>
<keyword evidence="7" id="KW-0812">Transmembrane</keyword>
<dbReference type="Proteomes" id="UP000182938">
    <property type="component" value="Chromosome"/>
</dbReference>
<dbReference type="PANTHER" id="PTHR43289:SF34">
    <property type="entry name" value="SERINE_THREONINE-PROTEIN KINASE YBDM-RELATED"/>
    <property type="match status" value="1"/>
</dbReference>
<keyword evidence="7" id="KW-0472">Membrane</keyword>
<dbReference type="Gene3D" id="3.30.200.20">
    <property type="entry name" value="Phosphorylase Kinase, domain 1"/>
    <property type="match status" value="1"/>
</dbReference>
<proteinExistence type="predicted"/>
<feature type="region of interest" description="Disordered" evidence="6">
    <location>
        <begin position="302"/>
        <end position="373"/>
    </location>
</feature>
<dbReference type="Gene3D" id="1.10.510.10">
    <property type="entry name" value="Transferase(Phosphotransferase) domain 1"/>
    <property type="match status" value="1"/>
</dbReference>
<feature type="transmembrane region" description="Helical" evidence="7">
    <location>
        <begin position="379"/>
        <end position="408"/>
    </location>
</feature>
<dbReference type="PANTHER" id="PTHR43289">
    <property type="entry name" value="MITOGEN-ACTIVATED PROTEIN KINASE KINASE KINASE 20-RELATED"/>
    <property type="match status" value="1"/>
</dbReference>
<keyword evidence="4 5" id="KW-0067">ATP-binding</keyword>
<feature type="transmembrane region" description="Helical" evidence="7">
    <location>
        <begin position="483"/>
        <end position="504"/>
    </location>
</feature>
<evidence type="ECO:0000313" key="10">
    <source>
        <dbReference type="Proteomes" id="UP000182938"/>
    </source>
</evidence>
<dbReference type="GO" id="GO:0004674">
    <property type="term" value="F:protein serine/threonine kinase activity"/>
    <property type="evidence" value="ECO:0007669"/>
    <property type="project" value="TreeGrafter"/>
</dbReference>
<name>A0A1L3MDK8_9MICO</name>
<dbReference type="EMBL" id="CP013290">
    <property type="protein sequence ID" value="APH00395.1"/>
    <property type="molecule type" value="Genomic_DNA"/>
</dbReference>
<evidence type="ECO:0000256" key="5">
    <source>
        <dbReference type="PROSITE-ProRule" id="PRU10141"/>
    </source>
</evidence>
<dbReference type="InterPro" id="IPR011009">
    <property type="entry name" value="Kinase-like_dom_sf"/>
</dbReference>
<evidence type="ECO:0000256" key="7">
    <source>
        <dbReference type="SAM" id="Phobius"/>
    </source>
</evidence>
<evidence type="ECO:0000256" key="6">
    <source>
        <dbReference type="SAM" id="MobiDB-lite"/>
    </source>
</evidence>
<evidence type="ECO:0000256" key="1">
    <source>
        <dbReference type="ARBA" id="ARBA00022679"/>
    </source>
</evidence>
<dbReference type="AlphaFoldDB" id="A0A1L3MDK8"/>
<dbReference type="InterPro" id="IPR008271">
    <property type="entry name" value="Ser/Thr_kinase_AS"/>
</dbReference>
<dbReference type="SUPFAM" id="SSF56112">
    <property type="entry name" value="Protein kinase-like (PK-like)"/>
    <property type="match status" value="1"/>
</dbReference>
<keyword evidence="1" id="KW-0808">Transferase</keyword>
<keyword evidence="2 5" id="KW-0547">Nucleotide-binding</keyword>
<organism evidence="9 10">
    <name type="scientific">Janibacter indicus</name>
    <dbReference type="NCBI Taxonomy" id="857417"/>
    <lineage>
        <taxon>Bacteria</taxon>
        <taxon>Bacillati</taxon>
        <taxon>Actinomycetota</taxon>
        <taxon>Actinomycetes</taxon>
        <taxon>Micrococcales</taxon>
        <taxon>Intrasporangiaceae</taxon>
        <taxon>Janibacter</taxon>
    </lineage>
</organism>
<feature type="transmembrane region" description="Helical" evidence="7">
    <location>
        <begin position="452"/>
        <end position="471"/>
    </location>
</feature>
<dbReference type="KEGG" id="jte:ASJ30_01670"/>
<dbReference type="PROSITE" id="PS50011">
    <property type="entry name" value="PROTEIN_KINASE_DOM"/>
    <property type="match status" value="1"/>
</dbReference>
<keyword evidence="7" id="KW-1133">Transmembrane helix</keyword>
<evidence type="ECO:0000259" key="8">
    <source>
        <dbReference type="PROSITE" id="PS50011"/>
    </source>
</evidence>
<gene>
    <name evidence="9" type="ORF">ASJ30_01670</name>
</gene>
<dbReference type="CDD" id="cd14014">
    <property type="entry name" value="STKc_PknB_like"/>
    <property type="match status" value="1"/>
</dbReference>
<evidence type="ECO:0000256" key="2">
    <source>
        <dbReference type="ARBA" id="ARBA00022741"/>
    </source>
</evidence>
<feature type="binding site" evidence="5">
    <location>
        <position position="57"/>
    </location>
    <ligand>
        <name>ATP</name>
        <dbReference type="ChEBI" id="CHEBI:30616"/>
    </ligand>
</feature>
<feature type="compositionally biased region" description="Low complexity" evidence="6">
    <location>
        <begin position="306"/>
        <end position="315"/>
    </location>
</feature>
<evidence type="ECO:0000256" key="4">
    <source>
        <dbReference type="ARBA" id="ARBA00022840"/>
    </source>
</evidence>
<keyword evidence="10" id="KW-1185">Reference proteome</keyword>
<sequence>MTTQLLGDDPAPDERGDVSVADFDTIGPYRVLQQLGQGGMGIVHLALDARGRAVAVKVLRTHVAHDDDARARLAREVDTLARVRSQRIAPVFDADLEADQPYIVTRYVPGPSLEQLVREQGPLDAESLLRLARGLAEALRSIHEVGVIHRDLKPGNVLILDGDPVVIDFGIAHVADTSRMTMTGLVMGTPGYLSPELVEGGDVTPATDWWGWAATLVFAATGRSPFGRGGMEAVLARVCRGDADLRDVDPELAPLLYAALTPDPQLRPDADEVLMALEAWSRGRPLTDVLPQRTRALQADATRTLPPVAAAPAPVRRAEPPAPWGSGDWTDPRPAPAPTPTPAPVAQSGHTPWPGTAPAGMPGDRPGDPRIGKPRRSEVLAALLAAAVALATAVPFVGLGLAVLWSWLARTVDTSMTSTVRRRHQFGRRRSDGVVAAMASPWHLLTAGLKTIVAALLPIAVGAAGLLAAALAQSAVDGLGVRLAAPVPLAVGSLLALLVAWWGPGGPGLRRGSRSLVRGVTGVPAARVVLTAVLVVFAVGVLGALAVGALEVSWWPGVSSPLPGPEQLPAR</sequence>
<feature type="transmembrane region" description="Helical" evidence="7">
    <location>
        <begin position="524"/>
        <end position="550"/>
    </location>
</feature>
<dbReference type="Pfam" id="PF00069">
    <property type="entry name" value="Pkinase"/>
    <property type="match status" value="1"/>
</dbReference>
<dbReference type="InterPro" id="IPR000719">
    <property type="entry name" value="Prot_kinase_dom"/>
</dbReference>
<dbReference type="RefSeq" id="WP_072623567.1">
    <property type="nucleotide sequence ID" value="NZ_CP013290.1"/>
</dbReference>
<dbReference type="PROSITE" id="PS00108">
    <property type="entry name" value="PROTEIN_KINASE_ST"/>
    <property type="match status" value="1"/>
</dbReference>
<protein>
    <recommendedName>
        <fullName evidence="8">Protein kinase domain-containing protein</fullName>
    </recommendedName>
</protein>
<reference evidence="9 10" key="1">
    <citation type="submission" date="2015-11" db="EMBL/GenBank/DDBJ databases">
        <authorList>
            <person name="Zhang Y."/>
            <person name="Guo Z."/>
        </authorList>
    </citation>
    <scope>NUCLEOTIDE SEQUENCE [LARGE SCALE GENOMIC DNA]</scope>
    <source>
        <strain evidence="9 10">YFY001</strain>
    </source>
</reference>
<feature type="domain" description="Protein kinase" evidence="8">
    <location>
        <begin position="29"/>
        <end position="281"/>
    </location>
</feature>
<feature type="compositionally biased region" description="Pro residues" evidence="6">
    <location>
        <begin position="333"/>
        <end position="343"/>
    </location>
</feature>
<dbReference type="PROSITE" id="PS00107">
    <property type="entry name" value="PROTEIN_KINASE_ATP"/>
    <property type="match status" value="1"/>
</dbReference>
<evidence type="ECO:0000313" key="9">
    <source>
        <dbReference type="EMBL" id="APH00395.1"/>
    </source>
</evidence>
<evidence type="ECO:0000256" key="3">
    <source>
        <dbReference type="ARBA" id="ARBA00022777"/>
    </source>
</evidence>
<dbReference type="SMART" id="SM00220">
    <property type="entry name" value="S_TKc"/>
    <property type="match status" value="1"/>
</dbReference>
<dbReference type="GO" id="GO:0005524">
    <property type="term" value="F:ATP binding"/>
    <property type="evidence" value="ECO:0007669"/>
    <property type="project" value="UniProtKB-UniRule"/>
</dbReference>
<dbReference type="InterPro" id="IPR017441">
    <property type="entry name" value="Protein_kinase_ATP_BS"/>
</dbReference>
<keyword evidence="3" id="KW-0418">Kinase</keyword>